<feature type="compositionally biased region" description="Pro residues" evidence="1">
    <location>
        <begin position="255"/>
        <end position="270"/>
    </location>
</feature>
<reference evidence="3 4" key="1">
    <citation type="journal article" date="2015" name="Fungal Genet. Biol.">
        <title>Evolution of novel wood decay mechanisms in Agaricales revealed by the genome sequences of Fistulina hepatica and Cylindrobasidium torrendii.</title>
        <authorList>
            <person name="Floudas D."/>
            <person name="Held B.W."/>
            <person name="Riley R."/>
            <person name="Nagy L.G."/>
            <person name="Koehler G."/>
            <person name="Ransdell A.S."/>
            <person name="Younus H."/>
            <person name="Chow J."/>
            <person name="Chiniquy J."/>
            <person name="Lipzen A."/>
            <person name="Tritt A."/>
            <person name="Sun H."/>
            <person name="Haridas S."/>
            <person name="LaButti K."/>
            <person name="Ohm R.A."/>
            <person name="Kues U."/>
            <person name="Blanchette R.A."/>
            <person name="Grigoriev I.V."/>
            <person name="Minto R.E."/>
            <person name="Hibbett D.S."/>
        </authorList>
    </citation>
    <scope>NUCLEOTIDE SEQUENCE [LARGE SCALE GENOMIC DNA]</scope>
    <source>
        <strain evidence="3 4">FP15055 ss-10</strain>
    </source>
</reference>
<dbReference type="STRING" id="1314674.A0A0D7BS13"/>
<dbReference type="AlphaFoldDB" id="A0A0D7BS13"/>
<dbReference type="InterPro" id="IPR000253">
    <property type="entry name" value="FHA_dom"/>
</dbReference>
<dbReference type="PROSITE" id="PS50006">
    <property type="entry name" value="FHA_DOMAIN"/>
    <property type="match status" value="1"/>
</dbReference>
<dbReference type="Proteomes" id="UP000054007">
    <property type="component" value="Unassembled WGS sequence"/>
</dbReference>
<dbReference type="GO" id="GO:0005737">
    <property type="term" value="C:cytoplasm"/>
    <property type="evidence" value="ECO:0007669"/>
    <property type="project" value="TreeGrafter"/>
</dbReference>
<evidence type="ECO:0000313" key="3">
    <source>
        <dbReference type="EMBL" id="KIY72964.1"/>
    </source>
</evidence>
<gene>
    <name evidence="3" type="ORF">CYLTODRAFT_343190</name>
</gene>
<dbReference type="InterPro" id="IPR008984">
    <property type="entry name" value="SMAD_FHA_dom_sf"/>
</dbReference>
<dbReference type="SUPFAM" id="SSF49879">
    <property type="entry name" value="SMAD/FHA domain"/>
    <property type="match status" value="1"/>
</dbReference>
<accession>A0A0D7BS13</accession>
<name>A0A0D7BS13_9AGAR</name>
<dbReference type="PANTHER" id="PTHR15715">
    <property type="entry name" value="CENTROSOMAL PROTEIN OF 170 KDA"/>
    <property type="match status" value="1"/>
</dbReference>
<feature type="domain" description="FHA" evidence="2">
    <location>
        <begin position="42"/>
        <end position="98"/>
    </location>
</feature>
<feature type="compositionally biased region" description="Low complexity" evidence="1">
    <location>
        <begin position="178"/>
        <end position="191"/>
    </location>
</feature>
<organism evidence="3 4">
    <name type="scientific">Cylindrobasidium torrendii FP15055 ss-10</name>
    <dbReference type="NCBI Taxonomy" id="1314674"/>
    <lineage>
        <taxon>Eukaryota</taxon>
        <taxon>Fungi</taxon>
        <taxon>Dikarya</taxon>
        <taxon>Basidiomycota</taxon>
        <taxon>Agaricomycotina</taxon>
        <taxon>Agaricomycetes</taxon>
        <taxon>Agaricomycetidae</taxon>
        <taxon>Agaricales</taxon>
        <taxon>Marasmiineae</taxon>
        <taxon>Physalacriaceae</taxon>
        <taxon>Cylindrobasidium</taxon>
    </lineage>
</organism>
<dbReference type="SMART" id="SM00240">
    <property type="entry name" value="FHA"/>
    <property type="match status" value="1"/>
</dbReference>
<dbReference type="Gene3D" id="2.60.200.20">
    <property type="match status" value="1"/>
</dbReference>
<sequence>MPAPLSQPSPSPASGLPALYLYPLNDSFVPKHISLATSGTRVKIGRQTNAKTTPGERNGYFDSKVLSRAHAEIWEDGGKIFIKDVKSSNGTFINGERLSAEGIESEPNELKSDDIVEFGIDIVGEDNKTIVHHKVAARAMCIFSEQDAAMAARSEQQHMPQSMHQPGLGQPNGQPMNSLQNQQQKSGQFSQPRLAGIGGMGGSMRPPGKSGLTFEHILTRLQGELQKSRDTGSDLGQLSGSMGDIGETLGGALPPTLPNYPNPTSLPPVRPLQHHDEQPVASSSTDVDGKHRKPLAEQLDDHEQKVRCHFHFHRFGY</sequence>
<feature type="region of interest" description="Disordered" evidence="1">
    <location>
        <begin position="224"/>
        <end position="292"/>
    </location>
</feature>
<dbReference type="EMBL" id="KN880439">
    <property type="protein sequence ID" value="KIY72964.1"/>
    <property type="molecule type" value="Genomic_DNA"/>
</dbReference>
<dbReference type="Pfam" id="PF00498">
    <property type="entry name" value="FHA"/>
    <property type="match status" value="1"/>
</dbReference>
<dbReference type="OrthoDB" id="687730at2759"/>
<protein>
    <submittedName>
        <fullName evidence="3">SMAD/FHA domain-containing protein</fullName>
    </submittedName>
</protein>
<keyword evidence="4" id="KW-1185">Reference proteome</keyword>
<evidence type="ECO:0000259" key="2">
    <source>
        <dbReference type="PROSITE" id="PS50006"/>
    </source>
</evidence>
<feature type="region of interest" description="Disordered" evidence="1">
    <location>
        <begin position="151"/>
        <end position="201"/>
    </location>
</feature>
<evidence type="ECO:0000256" key="1">
    <source>
        <dbReference type="SAM" id="MobiDB-lite"/>
    </source>
</evidence>
<proteinExistence type="predicted"/>
<dbReference type="PANTHER" id="PTHR15715:SF37">
    <property type="entry name" value="LD47843P"/>
    <property type="match status" value="1"/>
</dbReference>
<evidence type="ECO:0000313" key="4">
    <source>
        <dbReference type="Proteomes" id="UP000054007"/>
    </source>
</evidence>
<dbReference type="InterPro" id="IPR051176">
    <property type="entry name" value="Cent_Immune-Sig_Mod"/>
</dbReference>